<sequence length="66" mass="6643">MDERVDQAGILLAIVAGILEDASALAASADTVRDPAGLDAIQRALVDAGTLMAAVRVLVRDAALAA</sequence>
<gene>
    <name evidence="1" type="ORF">H7F51_14630</name>
</gene>
<protein>
    <submittedName>
        <fullName evidence="1">Uncharacterized protein</fullName>
    </submittedName>
</protein>
<keyword evidence="2" id="KW-1185">Reference proteome</keyword>
<dbReference type="RefSeq" id="WP_185665043.1">
    <property type="nucleotide sequence ID" value="NZ_JACLAW010000011.1"/>
</dbReference>
<evidence type="ECO:0000313" key="1">
    <source>
        <dbReference type="EMBL" id="MBC2666753.1"/>
    </source>
</evidence>
<reference evidence="1 2" key="1">
    <citation type="submission" date="2020-08" db="EMBL/GenBank/DDBJ databases">
        <title>The genome sequence of type strain Novosphingobium flavum NBRC 111647.</title>
        <authorList>
            <person name="Liu Y."/>
        </authorList>
    </citation>
    <scope>NUCLEOTIDE SEQUENCE [LARGE SCALE GENOMIC DNA]</scope>
    <source>
        <strain evidence="1 2">NBRC 111647</strain>
    </source>
</reference>
<dbReference type="AlphaFoldDB" id="A0A7X1FTN1"/>
<proteinExistence type="predicted"/>
<evidence type="ECO:0000313" key="2">
    <source>
        <dbReference type="Proteomes" id="UP000566813"/>
    </source>
</evidence>
<comment type="caution">
    <text evidence="1">The sequence shown here is derived from an EMBL/GenBank/DDBJ whole genome shotgun (WGS) entry which is preliminary data.</text>
</comment>
<dbReference type="EMBL" id="JACLAW010000011">
    <property type="protein sequence ID" value="MBC2666753.1"/>
    <property type="molecule type" value="Genomic_DNA"/>
</dbReference>
<organism evidence="1 2">
    <name type="scientific">Novosphingobium flavum</name>
    <dbReference type="NCBI Taxonomy" id="1778672"/>
    <lineage>
        <taxon>Bacteria</taxon>
        <taxon>Pseudomonadati</taxon>
        <taxon>Pseudomonadota</taxon>
        <taxon>Alphaproteobacteria</taxon>
        <taxon>Sphingomonadales</taxon>
        <taxon>Sphingomonadaceae</taxon>
        <taxon>Novosphingobium</taxon>
    </lineage>
</organism>
<name>A0A7X1FTN1_9SPHN</name>
<dbReference type="Proteomes" id="UP000566813">
    <property type="component" value="Unassembled WGS sequence"/>
</dbReference>
<accession>A0A7X1FTN1</accession>